<dbReference type="RefSeq" id="WP_125653538.1">
    <property type="nucleotide sequence ID" value="NZ_AP019308.1"/>
</dbReference>
<dbReference type="KEGG" id="pbk:Back11_04950"/>
<dbReference type="InterPro" id="IPR008979">
    <property type="entry name" value="Galactose-bd-like_sf"/>
</dbReference>
<dbReference type="InterPro" id="IPR000421">
    <property type="entry name" value="FA58C"/>
</dbReference>
<name>A0A3G9IJR8_9BACL</name>
<dbReference type="SUPFAM" id="SSF49785">
    <property type="entry name" value="Galactose-binding domain-like"/>
    <property type="match status" value="2"/>
</dbReference>
<sequence>MLKKWYVQSLLLFGFTIALLLICGGYASAASYYVNNLSGSNCSNSYAGTLSTSDGTNGPWCSFTPINATTFTAGDQILLHNGATWTGQTLTLKGNGTATNPILLSSYGSGSNPIIAPGITNATTILLNGVGGWKITNLELQNAFEGIRLQYDHVTNKDYIWIENVVIRHMNSSYNSNPSAYSHTSAGISVRTLADVSSPQDSDIVNAPSRLTALTHLTIKSVSMYDCDTGTWFGIKADSGFGGPNDAQMWIKKITMQDVSIDGGGMWGFDFHFIDGGTFTNLIARNVGTVTNPFGSAGIVVAYSKNAEFIGGEISNVVRNPAQNYDGCGFDFEGVGKNISLRDMNIHDTAGAGIFHFNNANTPDVDTVINNNVISHYGKNTSNTSNQEGITFAGGSGIVTNNIFNNSKSRSQYAGTYSGFTFINNSVNTVSSSFVPAAPAALASPAGTSLVSGQTLGTLRNDYTGQVGMRFTTGSSAMTIYGLGRQFVTGNLNTHTVALYKDSDKSQVALCSVSTSTGTADALGYKYCKLASAVTLSANSSYFIVTAEDSSGDQWYNDDTTISPSAGTIQTSGVYGGGNWFNSTAGNRNYGPVNLLYVPTTNLALGATASASGTDTANGYAASKINDGLASTDFNGWASASPVMPQWVQLDWGMNKTFDTVELYTTTGYETRGYQIQYWNGSSWVNCFAAVTGNNQAHRSHTFPAVTGSKIRIYVNQGDAASSYARVSELEVYFANPNLAPGAITSASGTDTGNGYAMSKINDGIASTDFNGWASASTVMPQWVQMDWGVNKTFSRVELYTTSGYETRDYQIQYWNGTSWIDCLTAITGNTLAHRTHTFTAVTGSKLRVYVNQGDALSSFARVNELEVYYN</sequence>
<dbReference type="SUPFAM" id="SSF51126">
    <property type="entry name" value="Pectin lyase-like"/>
    <property type="match status" value="2"/>
</dbReference>
<dbReference type="InterPro" id="IPR006626">
    <property type="entry name" value="PbH1"/>
</dbReference>
<gene>
    <name evidence="1" type="ORF">Back11_04950</name>
</gene>
<dbReference type="InterPro" id="IPR011050">
    <property type="entry name" value="Pectin_lyase_fold/virulence"/>
</dbReference>
<evidence type="ECO:0000313" key="2">
    <source>
        <dbReference type="Proteomes" id="UP000275368"/>
    </source>
</evidence>
<reference evidence="1 2" key="1">
    <citation type="submission" date="2018-11" db="EMBL/GenBank/DDBJ databases">
        <title>Complete genome sequence of Paenibacillus baekrokdamisoli strain KCTC 33723.</title>
        <authorList>
            <person name="Kang S.W."/>
            <person name="Lee K.C."/>
            <person name="Kim K.K."/>
            <person name="Kim J.S."/>
            <person name="Kim D.S."/>
            <person name="Ko S.H."/>
            <person name="Yang S.H."/>
            <person name="Lee J.S."/>
        </authorList>
    </citation>
    <scope>NUCLEOTIDE SEQUENCE [LARGE SCALE GENOMIC DNA]</scope>
    <source>
        <strain evidence="1 2">KCTC 33723</strain>
    </source>
</reference>
<dbReference type="Proteomes" id="UP000275368">
    <property type="component" value="Chromosome"/>
</dbReference>
<accession>A0A3G9IJR8</accession>
<dbReference type="InterPro" id="IPR012334">
    <property type="entry name" value="Pectin_lyas_fold"/>
</dbReference>
<dbReference type="EMBL" id="AP019308">
    <property type="protein sequence ID" value="BBH19150.1"/>
    <property type="molecule type" value="Genomic_DNA"/>
</dbReference>
<dbReference type="Gene3D" id="2.60.120.260">
    <property type="entry name" value="Galactose-binding domain-like"/>
    <property type="match status" value="2"/>
</dbReference>
<organism evidence="1 2">
    <name type="scientific">Paenibacillus baekrokdamisoli</name>
    <dbReference type="NCBI Taxonomy" id="1712516"/>
    <lineage>
        <taxon>Bacteria</taxon>
        <taxon>Bacillati</taxon>
        <taxon>Bacillota</taxon>
        <taxon>Bacilli</taxon>
        <taxon>Bacillales</taxon>
        <taxon>Paenibacillaceae</taxon>
        <taxon>Paenibacillus</taxon>
    </lineage>
</organism>
<proteinExistence type="predicted"/>
<protein>
    <submittedName>
        <fullName evidence="1">Uncharacterized protein</fullName>
    </submittedName>
</protein>
<dbReference type="AlphaFoldDB" id="A0A3G9IJR8"/>
<dbReference type="PROSITE" id="PS50022">
    <property type="entry name" value="FA58C_3"/>
    <property type="match status" value="1"/>
</dbReference>
<dbReference type="Pfam" id="PF22633">
    <property type="entry name" value="F5_F8_type_C_2"/>
    <property type="match status" value="1"/>
</dbReference>
<dbReference type="SMART" id="SM00710">
    <property type="entry name" value="PbH1"/>
    <property type="match status" value="5"/>
</dbReference>
<dbReference type="Gene3D" id="2.160.20.10">
    <property type="entry name" value="Single-stranded right-handed beta-helix, Pectin lyase-like"/>
    <property type="match status" value="2"/>
</dbReference>
<dbReference type="OrthoDB" id="3333873at2"/>
<evidence type="ECO:0000313" key="1">
    <source>
        <dbReference type="EMBL" id="BBH19150.1"/>
    </source>
</evidence>
<dbReference type="Pfam" id="PF00754">
    <property type="entry name" value="F5_F8_type_C"/>
    <property type="match status" value="1"/>
</dbReference>
<keyword evidence="2" id="KW-1185">Reference proteome</keyword>